<keyword evidence="6" id="KW-0132">Cell division</keyword>
<keyword evidence="5" id="KW-0963">Cytoplasm</keyword>
<evidence type="ECO:0000256" key="5">
    <source>
        <dbReference type="ARBA" id="ARBA00022490"/>
    </source>
</evidence>
<dbReference type="EMBL" id="CM035417">
    <property type="protein sequence ID" value="KAH7423952.1"/>
    <property type="molecule type" value="Genomic_DNA"/>
</dbReference>
<evidence type="ECO:0000256" key="1">
    <source>
        <dbReference type="ARBA" id="ARBA00004370"/>
    </source>
</evidence>
<evidence type="ECO:0000256" key="3">
    <source>
        <dbReference type="ARBA" id="ARBA00007155"/>
    </source>
</evidence>
<evidence type="ECO:0000256" key="9">
    <source>
        <dbReference type="ARBA" id="ARBA00023306"/>
    </source>
</evidence>
<comment type="caution">
    <text evidence="13">The sequence shown here is derived from an EMBL/GenBank/DDBJ whole genome shotgun (WGS) entry which is preliminary data.</text>
</comment>
<dbReference type="SUPFAM" id="SSF46938">
    <property type="entry name" value="CRAL/TRIO N-terminal domain"/>
    <property type="match status" value="1"/>
</dbReference>
<dbReference type="PANTHER" id="PTHR45932:SF17">
    <property type="entry name" value="CELLULAR RETINALDEHYDE-BINDING_TRIPLE FUNCTION DOMAIN-CONTAINING PROTEIN"/>
    <property type="match status" value="1"/>
</dbReference>
<evidence type="ECO:0000256" key="4">
    <source>
        <dbReference type="ARBA" id="ARBA00022448"/>
    </source>
</evidence>
<dbReference type="AlphaFoldDB" id="A0A8T2TKM8"/>
<feature type="domain" description="GOLD" evidence="12">
    <location>
        <begin position="419"/>
        <end position="526"/>
    </location>
</feature>
<dbReference type="PROSITE" id="PS50191">
    <property type="entry name" value="CRAL_TRIO"/>
    <property type="match status" value="1"/>
</dbReference>
<sequence length="532" mass="59426">MEQPTIEEKNVCPSVTIEEAFKVEDVKEAVLVESAVETTECKQGEKEGETTPLTTPERSGEPVSCDPLTEAPSFKEESYSVADLTDIEKKALESFRLKVEEAIKTKTFFKKPKKKIEEKLTADTPVAAEPGTPISVTTESSALQETEVNDRAIPVSVEQQVTPPPKEDVSVETTDDSSPVSEETDIKIDETPPAPVEGPKNFYIWGIPIHEGDDKTDALLLKFLKARNFKVDETVSMIKSTVKWRKDFGADAIEDEEIEGKEAFEKLAFFHGYDKEGHPVCYNRNFFQNKEVQEKSQFNKFLRWRVQMMEKSIKSHLDFAPGGVQSFIQVIDLQNSPGLLKSANGLRKFISLLQDNYPELAAKQIILNMPWYYYPVLYRKILSEPKMISAGPGKSTETLFKYISPEQVPVEYGGLARLNDTIFEGVEAPVTCLTLKAGETQAIELPIEEIGATLVWDISIVGGDVVYGEEFVPDTYTVIVQKPHKLPALTEPIRNSFKVEKPGKIVITIDNSASKKKKIVVYRSTITTIASA</sequence>
<dbReference type="SMART" id="SM01100">
    <property type="entry name" value="CRAL_TRIO_N"/>
    <property type="match status" value="1"/>
</dbReference>
<dbReference type="InterPro" id="IPR011074">
    <property type="entry name" value="CRAL/TRIO_N_dom"/>
</dbReference>
<dbReference type="GO" id="GO:0016020">
    <property type="term" value="C:membrane"/>
    <property type="evidence" value="ECO:0007669"/>
    <property type="project" value="UniProtKB-SubCell"/>
</dbReference>
<dbReference type="Gene3D" id="3.40.525.10">
    <property type="entry name" value="CRAL-TRIO lipid binding domain"/>
    <property type="match status" value="1"/>
</dbReference>
<dbReference type="SUPFAM" id="SSF101576">
    <property type="entry name" value="Supernatant protein factor (SPF), C-terminal domain"/>
    <property type="match status" value="1"/>
</dbReference>
<reference evidence="13" key="1">
    <citation type="submission" date="2021-08" db="EMBL/GenBank/DDBJ databases">
        <title>WGS assembly of Ceratopteris richardii.</title>
        <authorList>
            <person name="Marchant D.B."/>
            <person name="Chen G."/>
            <person name="Jenkins J."/>
            <person name="Shu S."/>
            <person name="Leebens-Mack J."/>
            <person name="Grimwood J."/>
            <person name="Schmutz J."/>
            <person name="Soltis P."/>
            <person name="Soltis D."/>
            <person name="Chen Z.-H."/>
        </authorList>
    </citation>
    <scope>NUCLEOTIDE SEQUENCE</scope>
    <source>
        <strain evidence="13">Whitten #5841</strain>
        <tissue evidence="13">Leaf</tissue>
    </source>
</reference>
<dbReference type="Gene3D" id="2.60.120.680">
    <property type="entry name" value="GOLD domain"/>
    <property type="match status" value="1"/>
</dbReference>
<keyword evidence="7" id="KW-0446">Lipid-binding</keyword>
<name>A0A8T2TKM8_CERRI</name>
<evidence type="ECO:0000256" key="6">
    <source>
        <dbReference type="ARBA" id="ARBA00022618"/>
    </source>
</evidence>
<keyword evidence="9" id="KW-0131">Cell cycle</keyword>
<evidence type="ECO:0000313" key="14">
    <source>
        <dbReference type="Proteomes" id="UP000825935"/>
    </source>
</evidence>
<dbReference type="InterPro" id="IPR044834">
    <property type="entry name" value="PATL"/>
</dbReference>
<dbReference type="SUPFAM" id="SSF52087">
    <property type="entry name" value="CRAL/TRIO domain"/>
    <property type="match status" value="1"/>
</dbReference>
<dbReference type="InterPro" id="IPR036598">
    <property type="entry name" value="GOLD_dom_sf"/>
</dbReference>
<keyword evidence="8" id="KW-0472">Membrane</keyword>
<dbReference type="OMA" id="NTHEFTS"/>
<dbReference type="InterPro" id="IPR001251">
    <property type="entry name" value="CRAL-TRIO_dom"/>
</dbReference>
<feature type="region of interest" description="Disordered" evidence="10">
    <location>
        <begin position="159"/>
        <end position="193"/>
    </location>
</feature>
<dbReference type="SMART" id="SM00516">
    <property type="entry name" value="SEC14"/>
    <property type="match status" value="1"/>
</dbReference>
<gene>
    <name evidence="13" type="ORF">KP509_12G082700</name>
</gene>
<keyword evidence="4" id="KW-0813">Transport</keyword>
<evidence type="ECO:0000256" key="7">
    <source>
        <dbReference type="ARBA" id="ARBA00023121"/>
    </source>
</evidence>
<comment type="subcellular location">
    <subcellularLocation>
        <location evidence="2">Cytoplasm</location>
    </subcellularLocation>
    <subcellularLocation>
        <location evidence="1">Membrane</location>
    </subcellularLocation>
</comment>
<dbReference type="GO" id="GO:0005737">
    <property type="term" value="C:cytoplasm"/>
    <property type="evidence" value="ECO:0007669"/>
    <property type="project" value="UniProtKB-SubCell"/>
</dbReference>
<dbReference type="GO" id="GO:0051301">
    <property type="term" value="P:cell division"/>
    <property type="evidence" value="ECO:0007669"/>
    <property type="project" value="UniProtKB-KW"/>
</dbReference>
<protein>
    <submittedName>
        <fullName evidence="13">Uncharacterized protein</fullName>
    </submittedName>
</protein>
<dbReference type="InterPro" id="IPR036273">
    <property type="entry name" value="CRAL/TRIO_N_dom_sf"/>
</dbReference>
<dbReference type="InterPro" id="IPR009038">
    <property type="entry name" value="GOLD_dom"/>
</dbReference>
<dbReference type="GO" id="GO:0008289">
    <property type="term" value="F:lipid binding"/>
    <property type="evidence" value="ECO:0007669"/>
    <property type="project" value="UniProtKB-KW"/>
</dbReference>
<comment type="similarity">
    <text evidence="3">Belongs to the patellin family.</text>
</comment>
<evidence type="ECO:0000259" key="11">
    <source>
        <dbReference type="PROSITE" id="PS50191"/>
    </source>
</evidence>
<dbReference type="Proteomes" id="UP000825935">
    <property type="component" value="Chromosome 12"/>
</dbReference>
<dbReference type="CDD" id="cd00170">
    <property type="entry name" value="SEC14"/>
    <property type="match status" value="1"/>
</dbReference>
<organism evidence="13 14">
    <name type="scientific">Ceratopteris richardii</name>
    <name type="common">Triangle waterfern</name>
    <dbReference type="NCBI Taxonomy" id="49495"/>
    <lineage>
        <taxon>Eukaryota</taxon>
        <taxon>Viridiplantae</taxon>
        <taxon>Streptophyta</taxon>
        <taxon>Embryophyta</taxon>
        <taxon>Tracheophyta</taxon>
        <taxon>Polypodiopsida</taxon>
        <taxon>Polypodiidae</taxon>
        <taxon>Polypodiales</taxon>
        <taxon>Pteridineae</taxon>
        <taxon>Pteridaceae</taxon>
        <taxon>Parkerioideae</taxon>
        <taxon>Ceratopteris</taxon>
    </lineage>
</organism>
<accession>A0A8T2TKM8</accession>
<feature type="compositionally biased region" description="Basic and acidic residues" evidence="10">
    <location>
        <begin position="39"/>
        <end position="49"/>
    </location>
</feature>
<proteinExistence type="inferred from homology"/>
<feature type="region of interest" description="Disordered" evidence="10">
    <location>
        <begin position="36"/>
        <end position="67"/>
    </location>
</feature>
<evidence type="ECO:0000313" key="13">
    <source>
        <dbReference type="EMBL" id="KAH7423951.1"/>
    </source>
</evidence>
<dbReference type="PANTHER" id="PTHR45932">
    <property type="entry name" value="PATELLIN-1"/>
    <property type="match status" value="1"/>
</dbReference>
<dbReference type="OrthoDB" id="75724at2759"/>
<dbReference type="InterPro" id="IPR056794">
    <property type="entry name" value="PATL1-6_C_GOLD"/>
</dbReference>
<evidence type="ECO:0000256" key="10">
    <source>
        <dbReference type="SAM" id="MobiDB-lite"/>
    </source>
</evidence>
<dbReference type="Pfam" id="PF25099">
    <property type="entry name" value="GOLD_PATL1_C"/>
    <property type="match status" value="1"/>
</dbReference>
<evidence type="ECO:0000256" key="2">
    <source>
        <dbReference type="ARBA" id="ARBA00004496"/>
    </source>
</evidence>
<keyword evidence="14" id="KW-1185">Reference proteome</keyword>
<dbReference type="InterPro" id="IPR036865">
    <property type="entry name" value="CRAL-TRIO_dom_sf"/>
</dbReference>
<evidence type="ECO:0000256" key="8">
    <source>
        <dbReference type="ARBA" id="ARBA00023136"/>
    </source>
</evidence>
<dbReference type="Pfam" id="PF00650">
    <property type="entry name" value="CRAL_TRIO"/>
    <property type="match status" value="1"/>
</dbReference>
<dbReference type="Pfam" id="PF03765">
    <property type="entry name" value="CRAL_TRIO_N"/>
    <property type="match status" value="1"/>
</dbReference>
<evidence type="ECO:0000259" key="12">
    <source>
        <dbReference type="PROSITE" id="PS50866"/>
    </source>
</evidence>
<feature type="domain" description="CRAL-TRIO" evidence="11">
    <location>
        <begin position="257"/>
        <end position="420"/>
    </location>
</feature>
<dbReference type="PROSITE" id="PS50866">
    <property type="entry name" value="GOLD"/>
    <property type="match status" value="1"/>
</dbReference>
<dbReference type="EMBL" id="CM035417">
    <property type="protein sequence ID" value="KAH7423951.1"/>
    <property type="molecule type" value="Genomic_DNA"/>
</dbReference>
<dbReference type="EMBL" id="CM035417">
    <property type="protein sequence ID" value="KAH7423950.1"/>
    <property type="molecule type" value="Genomic_DNA"/>
</dbReference>